<feature type="transmembrane region" description="Helical" evidence="6">
    <location>
        <begin position="76"/>
        <end position="94"/>
    </location>
</feature>
<evidence type="ECO:0000256" key="1">
    <source>
        <dbReference type="ARBA" id="ARBA00004141"/>
    </source>
</evidence>
<keyword evidence="4 6" id="KW-1133">Transmembrane helix</keyword>
<dbReference type="GO" id="GO:0016020">
    <property type="term" value="C:membrane"/>
    <property type="evidence" value="ECO:0007669"/>
    <property type="project" value="UniProtKB-SubCell"/>
</dbReference>
<dbReference type="PANTHER" id="PTHR23505:SF79">
    <property type="entry name" value="PROTEIN SPINSTER"/>
    <property type="match status" value="1"/>
</dbReference>
<evidence type="ECO:0000256" key="6">
    <source>
        <dbReference type="SAM" id="Phobius"/>
    </source>
</evidence>
<dbReference type="PANTHER" id="PTHR23505">
    <property type="entry name" value="SPINSTER"/>
    <property type="match status" value="1"/>
</dbReference>
<evidence type="ECO:0000256" key="5">
    <source>
        <dbReference type="ARBA" id="ARBA00023136"/>
    </source>
</evidence>
<keyword evidence="3 6" id="KW-0812">Transmembrane</keyword>
<protein>
    <submittedName>
        <fullName evidence="7">Uncharacterized protein</fullName>
    </submittedName>
</protein>
<evidence type="ECO:0000313" key="7">
    <source>
        <dbReference type="EMBL" id="PIO70693.1"/>
    </source>
</evidence>
<evidence type="ECO:0000256" key="4">
    <source>
        <dbReference type="ARBA" id="ARBA00022989"/>
    </source>
</evidence>
<evidence type="ECO:0000256" key="3">
    <source>
        <dbReference type="ARBA" id="ARBA00022692"/>
    </source>
</evidence>
<feature type="transmembrane region" description="Helical" evidence="6">
    <location>
        <begin position="230"/>
        <end position="252"/>
    </location>
</feature>
<evidence type="ECO:0000256" key="2">
    <source>
        <dbReference type="ARBA" id="ARBA00022448"/>
    </source>
</evidence>
<dbReference type="EMBL" id="KZ346185">
    <property type="protein sequence ID" value="PIO70693.1"/>
    <property type="molecule type" value="Genomic_DNA"/>
</dbReference>
<proteinExistence type="predicted"/>
<feature type="transmembrane region" description="Helical" evidence="6">
    <location>
        <begin position="180"/>
        <end position="202"/>
    </location>
</feature>
<keyword evidence="8" id="KW-1185">Reference proteome</keyword>
<accession>A0A2G9UKM1</accession>
<evidence type="ECO:0000313" key="8">
    <source>
        <dbReference type="Proteomes" id="UP000230423"/>
    </source>
</evidence>
<dbReference type="InterPro" id="IPR044770">
    <property type="entry name" value="MFS_spinster-like"/>
</dbReference>
<sequence>MVESRDFIRVTTSEKPICKPVSDTVSSESTHEHKLNVKKVVGNRKQRFLKLHDMVNSRKDYVNITILFVVNLLNYVDRYTVAGIAALALLILVVDEPKRGGAEITEGAHLQGEVATSYWMDIKTLATTPTFITCTWAYTALIFVTGTLTWWEPTIIAHSMAWNQGLNDTRLLPSSKKDQVGLIFGLITTVSGIIGVSTGTILSGVSEKSNSESQLVFENIYDRLSEVDEILMFFVITFLCFNWGLNVDMLMVRYKENCL</sequence>
<comment type="subcellular location">
    <subcellularLocation>
        <location evidence="1">Membrane</location>
        <topology evidence="1">Multi-pass membrane protein</topology>
    </subcellularLocation>
</comment>
<keyword evidence="2" id="KW-0813">Transport</keyword>
<gene>
    <name evidence="7" type="ORF">TELCIR_07443</name>
</gene>
<dbReference type="Proteomes" id="UP000230423">
    <property type="component" value="Unassembled WGS sequence"/>
</dbReference>
<dbReference type="AlphaFoldDB" id="A0A2G9UKM1"/>
<keyword evidence="5 6" id="KW-0472">Membrane</keyword>
<organism evidence="7 8">
    <name type="scientific">Teladorsagia circumcincta</name>
    <name type="common">Brown stomach worm</name>
    <name type="synonym">Ostertagia circumcincta</name>
    <dbReference type="NCBI Taxonomy" id="45464"/>
    <lineage>
        <taxon>Eukaryota</taxon>
        <taxon>Metazoa</taxon>
        <taxon>Ecdysozoa</taxon>
        <taxon>Nematoda</taxon>
        <taxon>Chromadorea</taxon>
        <taxon>Rhabditida</taxon>
        <taxon>Rhabditina</taxon>
        <taxon>Rhabditomorpha</taxon>
        <taxon>Strongyloidea</taxon>
        <taxon>Trichostrongylidae</taxon>
        <taxon>Teladorsagia</taxon>
    </lineage>
</organism>
<reference evidence="7 8" key="1">
    <citation type="submission" date="2015-09" db="EMBL/GenBank/DDBJ databases">
        <title>Draft genome of the parasitic nematode Teladorsagia circumcincta isolate WARC Sus (inbred).</title>
        <authorList>
            <person name="Mitreva M."/>
        </authorList>
    </citation>
    <scope>NUCLEOTIDE SEQUENCE [LARGE SCALE GENOMIC DNA]</scope>
    <source>
        <strain evidence="7 8">S</strain>
    </source>
</reference>
<name>A0A2G9UKM1_TELCI</name>